<keyword evidence="7" id="KW-0653">Protein transport</keyword>
<dbReference type="SUPFAM" id="SSF53067">
    <property type="entry name" value="Actin-like ATPase domain"/>
    <property type="match status" value="1"/>
</dbReference>
<keyword evidence="8" id="KW-1133">Transmembrane helix</keyword>
<evidence type="ECO:0000256" key="8">
    <source>
        <dbReference type="ARBA" id="ARBA00022989"/>
    </source>
</evidence>
<dbReference type="Proteomes" id="UP000094256">
    <property type="component" value="Chromosome"/>
</dbReference>
<evidence type="ECO:0000259" key="10">
    <source>
        <dbReference type="Pfam" id="PF05134"/>
    </source>
</evidence>
<dbReference type="Gene3D" id="3.30.420.380">
    <property type="match status" value="1"/>
</dbReference>
<evidence type="ECO:0000256" key="4">
    <source>
        <dbReference type="ARBA" id="ARBA00022475"/>
    </source>
</evidence>
<dbReference type="STRING" id="1560345.AWL63_16650"/>
<evidence type="ECO:0000256" key="1">
    <source>
        <dbReference type="ARBA" id="ARBA00004377"/>
    </source>
</evidence>
<dbReference type="GO" id="GO:0015627">
    <property type="term" value="C:type II protein secretion system complex"/>
    <property type="evidence" value="ECO:0007669"/>
    <property type="project" value="InterPro"/>
</dbReference>
<dbReference type="InterPro" id="IPR024230">
    <property type="entry name" value="GspL_cyto_dom"/>
</dbReference>
<dbReference type="RefSeq" id="WP_069205862.1">
    <property type="nucleotide sequence ID" value="NZ_CP014168.1"/>
</dbReference>
<evidence type="ECO:0000256" key="6">
    <source>
        <dbReference type="ARBA" id="ARBA00022692"/>
    </source>
</evidence>
<evidence type="ECO:0000256" key="2">
    <source>
        <dbReference type="ARBA" id="ARBA00005318"/>
    </source>
</evidence>
<proteinExistence type="inferred from homology"/>
<evidence type="ECO:0000313" key="12">
    <source>
        <dbReference type="EMBL" id="AOH85329.1"/>
    </source>
</evidence>
<evidence type="ECO:0000313" key="13">
    <source>
        <dbReference type="Proteomes" id="UP000094256"/>
    </source>
</evidence>
<dbReference type="KEGG" id="span:AWL63_16650"/>
<evidence type="ECO:0000256" key="5">
    <source>
        <dbReference type="ARBA" id="ARBA00022519"/>
    </source>
</evidence>
<keyword evidence="6" id="KW-0812">Transmembrane</keyword>
<gene>
    <name evidence="12" type="ORF">AWL63_16650</name>
</gene>
<comment type="similarity">
    <text evidence="2">Belongs to the GSP L family.</text>
</comment>
<dbReference type="OrthoDB" id="7432052at2"/>
<evidence type="ECO:0000256" key="3">
    <source>
        <dbReference type="ARBA" id="ARBA00022448"/>
    </source>
</evidence>
<comment type="subcellular location">
    <subcellularLocation>
        <location evidence="1">Cell inner membrane</location>
        <topology evidence="1">Single-pass membrane protein</topology>
    </subcellularLocation>
</comment>
<dbReference type="InterPro" id="IPR007812">
    <property type="entry name" value="T2SS_protein-GspL"/>
</dbReference>
<keyword evidence="3" id="KW-0813">Transport</keyword>
<dbReference type="EMBL" id="CP014168">
    <property type="protein sequence ID" value="AOH85329.1"/>
    <property type="molecule type" value="Genomic_DNA"/>
</dbReference>
<dbReference type="Pfam" id="PF12693">
    <property type="entry name" value="GspL_C"/>
    <property type="match status" value="1"/>
</dbReference>
<dbReference type="InterPro" id="IPR025691">
    <property type="entry name" value="GspL_pp_dom"/>
</dbReference>
<feature type="domain" description="GspL periplasmic" evidence="11">
    <location>
        <begin position="219"/>
        <end position="363"/>
    </location>
</feature>
<dbReference type="Pfam" id="PF05134">
    <property type="entry name" value="T2SSL"/>
    <property type="match status" value="1"/>
</dbReference>
<dbReference type="GO" id="GO:0015628">
    <property type="term" value="P:protein secretion by the type II secretion system"/>
    <property type="evidence" value="ECO:0007669"/>
    <property type="project" value="InterPro"/>
</dbReference>
<dbReference type="NCBIfam" id="TIGR01709">
    <property type="entry name" value="typeII_sec_gspL"/>
    <property type="match status" value="1"/>
</dbReference>
<name>A0A1B3ZD34_9SPHN</name>
<evidence type="ECO:0000259" key="11">
    <source>
        <dbReference type="Pfam" id="PF12693"/>
    </source>
</evidence>
<dbReference type="AlphaFoldDB" id="A0A1B3ZD34"/>
<evidence type="ECO:0000256" key="9">
    <source>
        <dbReference type="ARBA" id="ARBA00023136"/>
    </source>
</evidence>
<dbReference type="GO" id="GO:0009276">
    <property type="term" value="C:Gram-negative-bacterium-type cell wall"/>
    <property type="evidence" value="ECO:0007669"/>
    <property type="project" value="InterPro"/>
</dbReference>
<evidence type="ECO:0000256" key="7">
    <source>
        <dbReference type="ARBA" id="ARBA00022927"/>
    </source>
</evidence>
<organism evidence="12 13">
    <name type="scientific">Sphingomonas panacis</name>
    <dbReference type="NCBI Taxonomy" id="1560345"/>
    <lineage>
        <taxon>Bacteria</taxon>
        <taxon>Pseudomonadati</taxon>
        <taxon>Pseudomonadota</taxon>
        <taxon>Alphaproteobacteria</taxon>
        <taxon>Sphingomonadales</taxon>
        <taxon>Sphingomonadaceae</taxon>
        <taxon>Sphingomonas</taxon>
    </lineage>
</organism>
<protein>
    <submittedName>
        <fullName evidence="12">General secretion pathway protein GspL</fullName>
    </submittedName>
</protein>
<feature type="domain" description="GspL cytoplasmic actin-ATPase-like" evidence="10">
    <location>
        <begin position="38"/>
        <end position="156"/>
    </location>
</feature>
<reference evidence="12 13" key="1">
    <citation type="submission" date="2016-01" db="EMBL/GenBank/DDBJ databases">
        <title>Complete genome and mega plasmid sequence of Sphingomonas panacis DCY99 elicits systemic resistance in rice to Xanthomonas oryzae.</title>
        <authorList>
            <person name="Kim Y.J."/>
            <person name="Yang D.C."/>
            <person name="Sing P."/>
        </authorList>
    </citation>
    <scope>NUCLEOTIDE SEQUENCE [LARGE SCALE GENOMIC DNA]</scope>
    <source>
        <strain evidence="12 13">DCY99</strain>
    </source>
</reference>
<sequence length="364" mass="37313">MSETLVLFLPGAIAPWRWLRVKDGVVAARGAGLPTLSPEGAPPVVVTPADAVTLHWADLPDRSAAQAVTAARILAADASAAPLSEVHVAVGREASGSERPIGVVALAQMRGWLDVLAANGIEAGVLLPAPMLLPRPESGFIAADLDGETVVRGVTTGFADEAGLTALITGGTAPDRLEGAQLDAAIVAAVAAPTLDLRQGLFARRTRFTVDWALVRRLGWLGLGILGVSLAISIVQIVKYNVAAADLEQRADLAARAGLPQGETVNDADRQLDARLARLRGPGLGFSRTAATVFSAVRAVRGVEVTNLTFASDGTLRVGIAADGEGAATDLQQRLRAAALAVDPGAALTASGGRITGTLTVKPQ</sequence>
<dbReference type="InterPro" id="IPR043129">
    <property type="entry name" value="ATPase_NBD"/>
</dbReference>
<keyword evidence="13" id="KW-1185">Reference proteome</keyword>
<dbReference type="GO" id="GO:0005886">
    <property type="term" value="C:plasma membrane"/>
    <property type="evidence" value="ECO:0007669"/>
    <property type="project" value="UniProtKB-SubCell"/>
</dbReference>
<keyword evidence="9" id="KW-0472">Membrane</keyword>
<keyword evidence="5" id="KW-0997">Cell inner membrane</keyword>
<keyword evidence="4" id="KW-1003">Cell membrane</keyword>
<accession>A0A1B3ZD34</accession>